<dbReference type="Gene3D" id="2.30.110.50">
    <property type="match status" value="1"/>
</dbReference>
<dbReference type="InterPro" id="IPR006531">
    <property type="entry name" value="Gp5/Vgr_OB"/>
</dbReference>
<dbReference type="InterPro" id="IPR054030">
    <property type="entry name" value="Gp5_Vgr_C"/>
</dbReference>
<dbReference type="NCBIfam" id="TIGR01646">
    <property type="entry name" value="vgr_GE"/>
    <property type="match status" value="1"/>
</dbReference>
<evidence type="ECO:0000313" key="6">
    <source>
        <dbReference type="EMBL" id="MCU9849880.1"/>
    </source>
</evidence>
<dbReference type="Pfam" id="PF04717">
    <property type="entry name" value="Phage_base_V"/>
    <property type="match status" value="1"/>
</dbReference>
<evidence type="ECO:0000259" key="4">
    <source>
        <dbReference type="Pfam" id="PF04717"/>
    </source>
</evidence>
<dbReference type="SUPFAM" id="SSF69279">
    <property type="entry name" value="Phage tail proteins"/>
    <property type="match status" value="2"/>
</dbReference>
<dbReference type="InterPro" id="IPR017847">
    <property type="entry name" value="T6SS_RhsGE_Vgr_subset"/>
</dbReference>
<comment type="caution">
    <text evidence="6">The sequence shown here is derived from an EMBL/GenBank/DDBJ whole genome shotgun (WGS) entry which is preliminary data.</text>
</comment>
<gene>
    <name evidence="6" type="primary">vgrG</name>
    <name evidence="6" type="ORF">OEZ60_17920</name>
</gene>
<comment type="similarity">
    <text evidence="2">Belongs to the VgrG protein family.</text>
</comment>
<name>A0ABT2XDU8_9RHOB</name>
<dbReference type="InterPro" id="IPR050708">
    <property type="entry name" value="T6SS_VgrG/RHS"/>
</dbReference>
<organism evidence="6 7">
    <name type="scientific">Albidovulum salinarum</name>
    <dbReference type="NCBI Taxonomy" id="2984153"/>
    <lineage>
        <taxon>Bacteria</taxon>
        <taxon>Pseudomonadati</taxon>
        <taxon>Pseudomonadota</taxon>
        <taxon>Alphaproteobacteria</taxon>
        <taxon>Rhodobacterales</taxon>
        <taxon>Paracoccaceae</taxon>
        <taxon>Albidovulum</taxon>
    </lineage>
</organism>
<dbReference type="PANTHER" id="PTHR32305">
    <property type="match status" value="1"/>
</dbReference>
<dbReference type="Proteomes" id="UP001209535">
    <property type="component" value="Unassembled WGS sequence"/>
</dbReference>
<evidence type="ECO:0000256" key="3">
    <source>
        <dbReference type="ARBA" id="ARBA00022525"/>
    </source>
</evidence>
<dbReference type="PANTHER" id="PTHR32305:SF15">
    <property type="entry name" value="PROTEIN RHSA-RELATED"/>
    <property type="match status" value="1"/>
</dbReference>
<dbReference type="InterPro" id="IPR037026">
    <property type="entry name" value="Vgr_OB-fold_dom_sf"/>
</dbReference>
<dbReference type="Gene3D" id="3.55.50.10">
    <property type="entry name" value="Baseplate protein-like domains"/>
    <property type="match status" value="1"/>
</dbReference>
<accession>A0ABT2XDU8</accession>
<dbReference type="Gene3D" id="2.40.50.230">
    <property type="entry name" value="Gp5 N-terminal domain"/>
    <property type="match status" value="1"/>
</dbReference>
<dbReference type="SUPFAM" id="SSF69255">
    <property type="entry name" value="gp5 N-terminal domain-like"/>
    <property type="match status" value="1"/>
</dbReference>
<evidence type="ECO:0000256" key="1">
    <source>
        <dbReference type="ARBA" id="ARBA00004613"/>
    </source>
</evidence>
<dbReference type="SUPFAM" id="SSF69349">
    <property type="entry name" value="Phage fibre proteins"/>
    <property type="match status" value="1"/>
</dbReference>
<dbReference type="Gene3D" id="4.10.220.110">
    <property type="match status" value="1"/>
</dbReference>
<reference evidence="6 7" key="1">
    <citation type="submission" date="2022-10" db="EMBL/GenBank/DDBJ databases">
        <title>Defluviimonas sp. nov., isolated from ocean surface sediments.</title>
        <authorList>
            <person name="He W."/>
            <person name="Wang L."/>
            <person name="Zhang D.-F."/>
        </authorList>
    </citation>
    <scope>NUCLEOTIDE SEQUENCE [LARGE SCALE GENOMIC DNA]</scope>
    <source>
        <strain evidence="6 7">WL0024</strain>
    </source>
</reference>
<evidence type="ECO:0000313" key="7">
    <source>
        <dbReference type="Proteomes" id="UP001209535"/>
    </source>
</evidence>
<dbReference type="InterPro" id="IPR006533">
    <property type="entry name" value="T6SS_Vgr_RhsGE"/>
</dbReference>
<proteinExistence type="inferred from homology"/>
<keyword evidence="3" id="KW-0964">Secreted</keyword>
<evidence type="ECO:0000256" key="2">
    <source>
        <dbReference type="ARBA" id="ARBA00005558"/>
    </source>
</evidence>
<feature type="domain" description="Gp5/Type VI secretion system Vgr C-terminal trimerisation" evidence="5">
    <location>
        <begin position="493"/>
        <end position="572"/>
    </location>
</feature>
<dbReference type="NCBIfam" id="TIGR03361">
    <property type="entry name" value="VI_Rhs_Vgr"/>
    <property type="match status" value="1"/>
</dbReference>
<evidence type="ECO:0000259" key="5">
    <source>
        <dbReference type="Pfam" id="PF22178"/>
    </source>
</evidence>
<dbReference type="EMBL" id="JAOVQO010000018">
    <property type="protein sequence ID" value="MCU9849880.1"/>
    <property type="molecule type" value="Genomic_DNA"/>
</dbReference>
<sequence>MATRDNEPIRLTGDFSPDDISFRRAVVREGLSQIYEVKLEFLWAKLDVKIETFLGKLMTLHLETSQEGTERLFTGLVVSARVVTIHESELLIEAELRPKLWLLTRRRNSRIFQNMTAPAIIDSILSDHGITRTRNSTSETYGEREYCVQYRESDFDFISRLMEEEGIYYFFDHADSDGAGETLVFSDGPGAHSAIPVTPDVEFMDRDQSAARRGDHVYEFISEQRIQTGSVSLRDFDFETPSADLTVARNIAKGTHSYKTKEIYDFPGRYRRDTTLGTARARVRMEAEAVRFSTWRGAATVRAMGVGGTFAFENADQLKVKDVAGEYLITEAAHYLQTTASFGADTERTDLVKDEFGFPSDAKELYSCKFKAIPKTEPYRAPLTTPWPQIPGLHTAMVTGPSGEEIYTDEHARIKVQFHWDRDGQRDENTTCWVRVVTPWSGKGWGMIAVPRIGQEVVIQFEEGDPDRPICTGMLYNPETPPPYDYPANKTQSGIRTNTSKGGGGFNELTFEDKKDEERVFFQAEKNYDQIVKNNATITVGMEKADAGDLTMTVKNHVTETIKEGDHTFTIETGSQIVDIKTDKTVTIHKDKTQTVEGKNTRTITGDDTTEIKEGDQTNTVSQGNQSNTVSVGNIDVQASAGKITVEAAQSIELKVAGSSIKIDPSGVTIKGPMITITGDAKVDVSSPLTTVKADGILTLNGALTKIN</sequence>
<protein>
    <submittedName>
        <fullName evidence="6">Type VI secretion system tip protein VgrG</fullName>
    </submittedName>
</protein>
<dbReference type="Pfam" id="PF05954">
    <property type="entry name" value="Phage_GPD"/>
    <property type="match status" value="1"/>
</dbReference>
<feature type="domain" description="Gp5/Type VI secretion system Vgr protein OB-fold" evidence="4">
    <location>
        <begin position="409"/>
        <end position="476"/>
    </location>
</feature>
<keyword evidence="7" id="KW-1185">Reference proteome</keyword>
<dbReference type="RefSeq" id="WP_263339178.1">
    <property type="nucleotide sequence ID" value="NZ_JAOVQO010000018.1"/>
</dbReference>
<dbReference type="Pfam" id="PF22178">
    <property type="entry name" value="Gp5_trimer_C"/>
    <property type="match status" value="1"/>
</dbReference>
<comment type="subcellular location">
    <subcellularLocation>
        <location evidence="1">Secreted</location>
    </subcellularLocation>
</comment>